<feature type="transmembrane region" description="Helical" evidence="1">
    <location>
        <begin position="7"/>
        <end position="28"/>
    </location>
</feature>
<keyword evidence="1" id="KW-0812">Transmembrane</keyword>
<dbReference type="RefSeq" id="WP_379053364.1">
    <property type="nucleotide sequence ID" value="NZ_JBHUIK010000007.1"/>
</dbReference>
<gene>
    <name evidence="2" type="ORF">ACFSKK_22870</name>
</gene>
<reference evidence="3" key="1">
    <citation type="journal article" date="2019" name="Int. J. Syst. Evol. Microbiol.">
        <title>The Global Catalogue of Microorganisms (GCM) 10K type strain sequencing project: providing services to taxonomists for standard genome sequencing and annotation.</title>
        <authorList>
            <consortium name="The Broad Institute Genomics Platform"/>
            <consortium name="The Broad Institute Genome Sequencing Center for Infectious Disease"/>
            <person name="Wu L."/>
            <person name="Ma J."/>
        </authorList>
    </citation>
    <scope>NUCLEOTIDE SEQUENCE [LARGE SCALE GENOMIC DNA]</scope>
    <source>
        <strain evidence="3">CGMCC 1.15474</strain>
    </source>
</reference>
<dbReference type="Proteomes" id="UP001597318">
    <property type="component" value="Unassembled WGS sequence"/>
</dbReference>
<organism evidence="2 3">
    <name type="scientific">Metabacillus endolithicus</name>
    <dbReference type="NCBI Taxonomy" id="1535204"/>
    <lineage>
        <taxon>Bacteria</taxon>
        <taxon>Bacillati</taxon>
        <taxon>Bacillota</taxon>
        <taxon>Bacilli</taxon>
        <taxon>Bacillales</taxon>
        <taxon>Bacillaceae</taxon>
        <taxon>Metabacillus</taxon>
    </lineage>
</organism>
<name>A0ABW5C2Y5_9BACI</name>
<evidence type="ECO:0008006" key="4">
    <source>
        <dbReference type="Google" id="ProtNLM"/>
    </source>
</evidence>
<dbReference type="PROSITE" id="PS51257">
    <property type="entry name" value="PROKAR_LIPOPROTEIN"/>
    <property type="match status" value="1"/>
</dbReference>
<comment type="caution">
    <text evidence="2">The sequence shown here is derived from an EMBL/GenBank/DDBJ whole genome shotgun (WGS) entry which is preliminary data.</text>
</comment>
<evidence type="ECO:0000256" key="1">
    <source>
        <dbReference type="SAM" id="Phobius"/>
    </source>
</evidence>
<dbReference type="EMBL" id="JBHUIK010000007">
    <property type="protein sequence ID" value="MFD2216522.1"/>
    <property type="molecule type" value="Genomic_DNA"/>
</dbReference>
<sequence length="69" mass="7619">MKRIEYVIASLLVIVGLACLTTSGSYLMGDGLDAYITTFLQLCMWLGIPIVVVGVIYLILIRIKKGEKK</sequence>
<keyword evidence="1" id="KW-1133">Transmembrane helix</keyword>
<evidence type="ECO:0000313" key="2">
    <source>
        <dbReference type="EMBL" id="MFD2216522.1"/>
    </source>
</evidence>
<proteinExistence type="predicted"/>
<keyword evidence="3" id="KW-1185">Reference proteome</keyword>
<keyword evidence="1" id="KW-0472">Membrane</keyword>
<feature type="transmembrane region" description="Helical" evidence="1">
    <location>
        <begin position="34"/>
        <end position="60"/>
    </location>
</feature>
<evidence type="ECO:0000313" key="3">
    <source>
        <dbReference type="Proteomes" id="UP001597318"/>
    </source>
</evidence>
<protein>
    <recommendedName>
        <fullName evidence="4">Group-specific protein</fullName>
    </recommendedName>
</protein>
<accession>A0ABW5C2Y5</accession>